<dbReference type="Gene3D" id="2.30.42.10">
    <property type="match status" value="1"/>
</dbReference>
<dbReference type="PROSITE" id="PS50106">
    <property type="entry name" value="PDZ"/>
    <property type="match status" value="1"/>
</dbReference>
<feature type="domain" description="PDZ" evidence="3">
    <location>
        <begin position="283"/>
        <end position="374"/>
    </location>
</feature>
<evidence type="ECO:0000256" key="1">
    <source>
        <dbReference type="ARBA" id="ARBA00022670"/>
    </source>
</evidence>
<keyword evidence="5" id="KW-1185">Reference proteome</keyword>
<evidence type="ECO:0000256" key="2">
    <source>
        <dbReference type="ARBA" id="ARBA00022801"/>
    </source>
</evidence>
<dbReference type="SUPFAM" id="SSF50156">
    <property type="entry name" value="PDZ domain-like"/>
    <property type="match status" value="1"/>
</dbReference>
<dbReference type="PANTHER" id="PTHR43343">
    <property type="entry name" value="PEPTIDASE S12"/>
    <property type="match status" value="1"/>
</dbReference>
<reference evidence="4 5" key="1">
    <citation type="submission" date="2011-08" db="EMBL/GenBank/DDBJ databases">
        <title>The genome of the obligate endobacterium of an arbuscular mycorrhizal fungus reveals an interphylum network of nutritional interactions.</title>
        <authorList>
            <person name="Ghignone S."/>
            <person name="Salvioli A."/>
            <person name="Anca I."/>
            <person name="Lumini E."/>
            <person name="Ortu G."/>
            <person name="Petiti L."/>
            <person name="Cruveiller S."/>
            <person name="Bianciotto V."/>
            <person name="Piffanelli P."/>
            <person name="Lanfranco L."/>
            <person name="Bonfante P."/>
        </authorList>
    </citation>
    <scope>NUCLEOTIDE SEQUENCE [LARGE SCALE GENOMIC DNA]</scope>
    <source>
        <strain evidence="4 5">BEG34</strain>
    </source>
</reference>
<dbReference type="Gene3D" id="2.40.10.120">
    <property type="match status" value="1"/>
</dbReference>
<dbReference type="InterPro" id="IPR051201">
    <property type="entry name" value="Chloro_Bact_Ser_Proteases"/>
</dbReference>
<evidence type="ECO:0000313" key="5">
    <source>
        <dbReference type="Proteomes" id="UP000054051"/>
    </source>
</evidence>
<dbReference type="Pfam" id="PF13365">
    <property type="entry name" value="Trypsin_2"/>
    <property type="match status" value="1"/>
</dbReference>
<dbReference type="eggNOG" id="COG0265">
    <property type="taxonomic scope" value="Bacteria"/>
</dbReference>
<keyword evidence="1" id="KW-0645">Protease</keyword>
<dbReference type="InterPro" id="IPR001940">
    <property type="entry name" value="Peptidase_S1C"/>
</dbReference>
<dbReference type="PANTHER" id="PTHR43343:SF3">
    <property type="entry name" value="PROTEASE DO-LIKE 8, CHLOROPLASTIC"/>
    <property type="match status" value="1"/>
</dbReference>
<dbReference type="PRINTS" id="PR00834">
    <property type="entry name" value="PROTEASES2C"/>
</dbReference>
<dbReference type="SUPFAM" id="SSF50494">
    <property type="entry name" value="Trypsin-like serine proteases"/>
    <property type="match status" value="1"/>
</dbReference>
<dbReference type="Proteomes" id="UP000054051">
    <property type="component" value="Unassembled WGS sequence"/>
</dbReference>
<dbReference type="AlphaFoldDB" id="G2J9P8"/>
<comment type="caution">
    <text evidence="4">The sequence shown here is derived from an EMBL/GenBank/DDBJ whole genome shotgun (WGS) entry which is preliminary data.</text>
</comment>
<dbReference type="OrthoDB" id="9758917at2"/>
<dbReference type="EMBL" id="CAFB01000041">
    <property type="protein sequence ID" value="CCD29495.1"/>
    <property type="molecule type" value="Genomic_DNA"/>
</dbReference>
<dbReference type="CDD" id="cd10839">
    <property type="entry name" value="cpPDZ1_DegP-like"/>
    <property type="match status" value="1"/>
</dbReference>
<dbReference type="GO" id="GO:0004252">
    <property type="term" value="F:serine-type endopeptidase activity"/>
    <property type="evidence" value="ECO:0007669"/>
    <property type="project" value="InterPro"/>
</dbReference>
<dbReference type="InterPro" id="IPR009003">
    <property type="entry name" value="Peptidase_S1_PA"/>
</dbReference>
<name>G2J9P8_9BURK</name>
<organism evidence="4 5">
    <name type="scientific">Candidatus Glomeribacter gigasporarum BEG34</name>
    <dbReference type="NCBI Taxonomy" id="1070319"/>
    <lineage>
        <taxon>Bacteria</taxon>
        <taxon>Pseudomonadati</taxon>
        <taxon>Pseudomonadota</taxon>
        <taxon>Betaproteobacteria</taxon>
        <taxon>Burkholderiales</taxon>
        <taxon>Burkholderiaceae</taxon>
        <taxon>Candidatus Glomeribacter</taxon>
    </lineage>
</organism>
<proteinExistence type="predicted"/>
<gene>
    <name evidence="4" type="ORF">CAGGBEG34_240069</name>
</gene>
<dbReference type="GO" id="GO:0006508">
    <property type="term" value="P:proteolysis"/>
    <property type="evidence" value="ECO:0007669"/>
    <property type="project" value="UniProtKB-KW"/>
</dbReference>
<dbReference type="InterPro" id="IPR036034">
    <property type="entry name" value="PDZ_sf"/>
</dbReference>
<evidence type="ECO:0000259" key="3">
    <source>
        <dbReference type="PROSITE" id="PS50106"/>
    </source>
</evidence>
<protein>
    <submittedName>
        <fullName evidence="4">Peptidase S1C, Do</fullName>
        <ecNumber evidence="4">3.4.21.-</ecNumber>
    </submittedName>
</protein>
<sequence length="402" mass="42723">MLKRFWLLFAQSVTVLLALLFIIAALKPQWLQKHGLSNLRLFAPGIALHEAPPGTDTPRAPPGLSYAEAAHKAMPAVVNIFSSASVARPHGLDTDDPLFRFFFGDQLPREQPASTLGSGVIVSSQGYILTNEHVINSADEIEVALADGRTASAKVIGADPETDLAVLKVQLNNLPSIALGHIEQARVGDVVLAIGNPYAVGQTVTMGIISALGRNHLGISKFENFIQTDASIHPGNSGGALVDIEGHLLGINTAIYSSLSNGGSLGIGFAIPVSTVRAVFESIIATGTVTRGWIGIQPQELTPEIAESFDLKRTSGAIVAGVLRNSPAQRAGVQPGDILIRVNNEEIHDTTQLMNVIAQLKPGARAMLHIVRKNKTLKLPVKIAKRPAPQAPINRDDAELNE</sequence>
<evidence type="ECO:0000313" key="4">
    <source>
        <dbReference type="EMBL" id="CCD29495.1"/>
    </source>
</evidence>
<dbReference type="EC" id="3.4.21.-" evidence="4"/>
<accession>G2J9P8</accession>
<dbReference type="Pfam" id="PF13180">
    <property type="entry name" value="PDZ_2"/>
    <property type="match status" value="1"/>
</dbReference>
<dbReference type="RefSeq" id="WP_006682684.1">
    <property type="nucleotide sequence ID" value="NZ_CAFB01000041.1"/>
</dbReference>
<keyword evidence="2 4" id="KW-0378">Hydrolase</keyword>
<dbReference type="InterPro" id="IPR001478">
    <property type="entry name" value="PDZ"/>
</dbReference>
<dbReference type="STRING" id="1070319.CAGGBEG34_240069"/>
<dbReference type="SMART" id="SM00228">
    <property type="entry name" value="PDZ"/>
    <property type="match status" value="1"/>
</dbReference>